<dbReference type="RefSeq" id="WP_172343722.1">
    <property type="nucleotide sequence ID" value="NZ_JABKKJ010000001.1"/>
</dbReference>
<evidence type="ECO:0000313" key="1">
    <source>
        <dbReference type="EMBL" id="NPE24238.1"/>
    </source>
</evidence>
<dbReference type="EMBL" id="JABKKJ010000001">
    <property type="protein sequence ID" value="NPE24238.1"/>
    <property type="molecule type" value="Genomic_DNA"/>
</dbReference>
<proteinExistence type="predicted"/>
<organism evidence="1 2">
    <name type="scientific">Xylanibacter caecicola</name>
    <dbReference type="NCBI Taxonomy" id="2736294"/>
    <lineage>
        <taxon>Bacteria</taxon>
        <taxon>Pseudomonadati</taxon>
        <taxon>Bacteroidota</taxon>
        <taxon>Bacteroidia</taxon>
        <taxon>Bacteroidales</taxon>
        <taxon>Prevotellaceae</taxon>
        <taxon>Xylanibacter</taxon>
    </lineage>
</organism>
<accession>A0ABX2AYY2</accession>
<sequence>MGSEKERRGTVMARFNIIRPKRTPNWVLSLLVGFPYDRGAEYADAECESVINGVLDYVRSFQYLRRNAWECLGSTHFITSTDRSIIISTPNGVPQLTISLN</sequence>
<keyword evidence="2" id="KW-1185">Reference proteome</keyword>
<comment type="caution">
    <text evidence="1">The sequence shown here is derived from an EMBL/GenBank/DDBJ whole genome shotgun (WGS) entry which is preliminary data.</text>
</comment>
<protein>
    <submittedName>
        <fullName evidence="1">Uncharacterized protein</fullName>
    </submittedName>
</protein>
<name>A0ABX2AYY2_9BACT</name>
<evidence type="ECO:0000313" key="2">
    <source>
        <dbReference type="Proteomes" id="UP000820977"/>
    </source>
</evidence>
<dbReference type="Proteomes" id="UP000820977">
    <property type="component" value="Unassembled WGS sequence"/>
</dbReference>
<reference evidence="1 2" key="1">
    <citation type="submission" date="2020-05" db="EMBL/GenBank/DDBJ databases">
        <title>Distinct polysaccharide utilization as determinants for interspecies competition between intestinal Prevotella spp.</title>
        <authorList>
            <person name="Galvez E.J.C."/>
            <person name="Iljazovic A."/>
            <person name="Strowig T."/>
        </authorList>
    </citation>
    <scope>NUCLEOTIDE SEQUENCE [LARGE SCALE GENOMIC DNA]</scope>
    <source>
        <strain evidence="1 2">PCHR</strain>
    </source>
</reference>
<gene>
    <name evidence="1" type="ORF">HPS54_01675</name>
</gene>